<evidence type="ECO:0000313" key="2">
    <source>
        <dbReference type="EMBL" id="GMI82772.1"/>
    </source>
</evidence>
<keyword evidence="1" id="KW-0812">Transmembrane</keyword>
<protein>
    <submittedName>
        <fullName evidence="2">Uncharacterized protein</fullName>
    </submittedName>
</protein>
<sequence>MGFTPLLHSIAAYSSSFSAARQLHFFLLGTNQGLPISKLSTICINLTLLLLFLLLISARQILICVGRTRFIKDDSVGNPSQIRRSISVDGEFQDATVSTGFKSSVFCCFYVLLVQVVVLGFDGFGLIRKTVDGKVVDWFVIALPAAQGLAWSVLSFSALHCKFKGLVKFPLLLRVWWVISANDDDIVFQFLMFI</sequence>
<evidence type="ECO:0000256" key="1">
    <source>
        <dbReference type="SAM" id="Phobius"/>
    </source>
</evidence>
<reference evidence="2" key="1">
    <citation type="submission" date="2023-05" db="EMBL/GenBank/DDBJ databases">
        <title>Genome and transcriptome analyses reveal genes involved in the formation of fine ridges on petal epidermal cells in Hibiscus trionum.</title>
        <authorList>
            <person name="Koshimizu S."/>
            <person name="Masuda S."/>
            <person name="Ishii T."/>
            <person name="Shirasu K."/>
            <person name="Hoshino A."/>
            <person name="Arita M."/>
        </authorList>
    </citation>
    <scope>NUCLEOTIDE SEQUENCE</scope>
    <source>
        <strain evidence="2">Hamamatsu line</strain>
    </source>
</reference>
<dbReference type="AlphaFoldDB" id="A0A9W7LYM5"/>
<keyword evidence="3" id="KW-1185">Reference proteome</keyword>
<gene>
    <name evidence="2" type="ORF">HRI_001946500</name>
</gene>
<keyword evidence="1" id="KW-1133">Transmembrane helix</keyword>
<organism evidence="2 3">
    <name type="scientific">Hibiscus trionum</name>
    <name type="common">Flower of an hour</name>
    <dbReference type="NCBI Taxonomy" id="183268"/>
    <lineage>
        <taxon>Eukaryota</taxon>
        <taxon>Viridiplantae</taxon>
        <taxon>Streptophyta</taxon>
        <taxon>Embryophyta</taxon>
        <taxon>Tracheophyta</taxon>
        <taxon>Spermatophyta</taxon>
        <taxon>Magnoliopsida</taxon>
        <taxon>eudicotyledons</taxon>
        <taxon>Gunneridae</taxon>
        <taxon>Pentapetalae</taxon>
        <taxon>rosids</taxon>
        <taxon>malvids</taxon>
        <taxon>Malvales</taxon>
        <taxon>Malvaceae</taxon>
        <taxon>Malvoideae</taxon>
        <taxon>Hibiscus</taxon>
    </lineage>
</organism>
<dbReference type="EMBL" id="BSYR01000019">
    <property type="protein sequence ID" value="GMI82772.1"/>
    <property type="molecule type" value="Genomic_DNA"/>
</dbReference>
<proteinExistence type="predicted"/>
<keyword evidence="1" id="KW-0472">Membrane</keyword>
<accession>A0A9W7LYM5</accession>
<feature type="transmembrane region" description="Helical" evidence="1">
    <location>
        <begin position="105"/>
        <end position="127"/>
    </location>
</feature>
<feature type="transmembrane region" description="Helical" evidence="1">
    <location>
        <begin position="139"/>
        <end position="159"/>
    </location>
</feature>
<name>A0A9W7LYM5_HIBTR</name>
<evidence type="ECO:0000313" key="3">
    <source>
        <dbReference type="Proteomes" id="UP001165190"/>
    </source>
</evidence>
<dbReference type="Proteomes" id="UP001165190">
    <property type="component" value="Unassembled WGS sequence"/>
</dbReference>
<feature type="transmembrane region" description="Helical" evidence="1">
    <location>
        <begin position="36"/>
        <end position="58"/>
    </location>
</feature>
<dbReference type="OrthoDB" id="1732850at2759"/>
<comment type="caution">
    <text evidence="2">The sequence shown here is derived from an EMBL/GenBank/DDBJ whole genome shotgun (WGS) entry which is preliminary data.</text>
</comment>